<dbReference type="Proteomes" id="UP000663891">
    <property type="component" value="Unassembled WGS sequence"/>
</dbReference>
<evidence type="ECO:0000313" key="6">
    <source>
        <dbReference type="Proteomes" id="UP000663891"/>
    </source>
</evidence>
<sequence>MSSTEVAAKVQTSFKFTLATVQATLARNLLTIRRITSGNLLISGLGTNGDSTPRMYSYDGCSCFSVDGCPKLSGLFEFSVWDTGGKYNSLSPNKTVPGLLFDCYPLDATLGSTLECYYQSSCLALIHATFNTTPLSSTAPTQFPINTTIQALFDELFIEEVEDQVSFAQYYLQCNPSSCTYIRSRRFHLLFMLSTVITVFGGLAAILKLIAPLIIKAFFALRQRCQPGVEQTGHADRNYGKLSSVTL</sequence>
<evidence type="ECO:0000313" key="5">
    <source>
        <dbReference type="EMBL" id="CAF3713522.1"/>
    </source>
</evidence>
<name>A0A813SE07_9BILA</name>
<dbReference type="Proteomes" id="UP000663881">
    <property type="component" value="Unassembled WGS sequence"/>
</dbReference>
<dbReference type="Proteomes" id="UP000663868">
    <property type="component" value="Unassembled WGS sequence"/>
</dbReference>
<evidence type="ECO:0000313" key="2">
    <source>
        <dbReference type="EMBL" id="CAF0798030.1"/>
    </source>
</evidence>
<evidence type="ECO:0000313" key="4">
    <source>
        <dbReference type="EMBL" id="CAF3516311.1"/>
    </source>
</evidence>
<keyword evidence="1" id="KW-1133">Transmembrane helix</keyword>
<dbReference type="EMBL" id="CAJOAY010000672">
    <property type="protein sequence ID" value="CAF3713522.1"/>
    <property type="molecule type" value="Genomic_DNA"/>
</dbReference>
<keyword evidence="1" id="KW-0812">Transmembrane</keyword>
<dbReference type="EMBL" id="CAJNON010000021">
    <property type="protein sequence ID" value="CAF0798030.1"/>
    <property type="molecule type" value="Genomic_DNA"/>
</dbReference>
<proteinExistence type="predicted"/>
<dbReference type="EMBL" id="CAJOBB010000023">
    <property type="protein sequence ID" value="CAF3516311.1"/>
    <property type="molecule type" value="Genomic_DNA"/>
</dbReference>
<gene>
    <name evidence="3" type="ORF">IZO911_LOCUS6939</name>
    <name evidence="4" type="ORF">KXQ929_LOCUS895</name>
    <name evidence="5" type="ORF">OKA104_LOCUS13353</name>
    <name evidence="2" type="ORF">VCS650_LOCUS3858</name>
</gene>
<reference evidence="2" key="1">
    <citation type="submission" date="2021-02" db="EMBL/GenBank/DDBJ databases">
        <authorList>
            <person name="Nowell W R."/>
        </authorList>
    </citation>
    <scope>NUCLEOTIDE SEQUENCE</scope>
</reference>
<dbReference type="EMBL" id="CAJNOE010000044">
    <property type="protein sequence ID" value="CAF0801191.1"/>
    <property type="molecule type" value="Genomic_DNA"/>
</dbReference>
<organism evidence="2 6">
    <name type="scientific">Adineta steineri</name>
    <dbReference type="NCBI Taxonomy" id="433720"/>
    <lineage>
        <taxon>Eukaryota</taxon>
        <taxon>Metazoa</taxon>
        <taxon>Spiralia</taxon>
        <taxon>Gnathifera</taxon>
        <taxon>Rotifera</taxon>
        <taxon>Eurotatoria</taxon>
        <taxon>Bdelloidea</taxon>
        <taxon>Adinetida</taxon>
        <taxon>Adinetidae</taxon>
        <taxon>Adineta</taxon>
    </lineage>
</organism>
<accession>A0A813SE07</accession>
<feature type="transmembrane region" description="Helical" evidence="1">
    <location>
        <begin position="187"/>
        <end position="215"/>
    </location>
</feature>
<keyword evidence="1" id="KW-0472">Membrane</keyword>
<dbReference type="Proteomes" id="UP000663860">
    <property type="component" value="Unassembled WGS sequence"/>
</dbReference>
<evidence type="ECO:0000313" key="3">
    <source>
        <dbReference type="EMBL" id="CAF0801191.1"/>
    </source>
</evidence>
<comment type="caution">
    <text evidence="2">The sequence shown here is derived from an EMBL/GenBank/DDBJ whole genome shotgun (WGS) entry which is preliminary data.</text>
</comment>
<protein>
    <submittedName>
        <fullName evidence="2">Uncharacterized protein</fullName>
    </submittedName>
</protein>
<dbReference type="AlphaFoldDB" id="A0A813SE07"/>
<dbReference type="OrthoDB" id="10314658at2759"/>
<evidence type="ECO:0000256" key="1">
    <source>
        <dbReference type="SAM" id="Phobius"/>
    </source>
</evidence>